<dbReference type="EMBL" id="LNYT01000020">
    <property type="protein sequence ID" value="KTD46849.1"/>
    <property type="molecule type" value="Genomic_DNA"/>
</dbReference>
<dbReference type="Proteomes" id="UP000054608">
    <property type="component" value="Unassembled WGS sequence"/>
</dbReference>
<keyword evidence="1" id="KW-0175">Coiled coil</keyword>
<dbReference type="PATRIC" id="fig|458.5.peg.1846"/>
<proteinExistence type="predicted"/>
<reference evidence="2 3" key="1">
    <citation type="submission" date="2015-11" db="EMBL/GenBank/DDBJ databases">
        <title>Genomic analysis of 38 Legionella species identifies large and diverse effector repertoires.</title>
        <authorList>
            <person name="Burstein D."/>
            <person name="Amaro F."/>
            <person name="Zusman T."/>
            <person name="Lifshitz Z."/>
            <person name="Cohen O."/>
            <person name="Gilbert J.A."/>
            <person name="Pupko T."/>
            <person name="Shuman H.A."/>
            <person name="Segal G."/>
        </authorList>
    </citation>
    <scope>NUCLEOTIDE SEQUENCE [LARGE SCALE GENOMIC DNA]</scope>
    <source>
        <strain evidence="2 3">WA-270A-C2</strain>
    </source>
</reference>
<evidence type="ECO:0000313" key="2">
    <source>
        <dbReference type="EMBL" id="KTD46849.1"/>
    </source>
</evidence>
<dbReference type="STRING" id="458.Lrub_1771"/>
<protein>
    <submittedName>
        <fullName evidence="2">Chromosome partition protein Smc</fullName>
    </submittedName>
</protein>
<name>A0A0W0XQ46_9GAMM</name>
<organism evidence="2 3">
    <name type="scientific">Legionella rubrilucens</name>
    <dbReference type="NCBI Taxonomy" id="458"/>
    <lineage>
        <taxon>Bacteria</taxon>
        <taxon>Pseudomonadati</taxon>
        <taxon>Pseudomonadota</taxon>
        <taxon>Gammaproteobacteria</taxon>
        <taxon>Legionellales</taxon>
        <taxon>Legionellaceae</taxon>
        <taxon>Legionella</taxon>
    </lineage>
</organism>
<comment type="caution">
    <text evidence="2">The sequence shown here is derived from an EMBL/GenBank/DDBJ whole genome shotgun (WGS) entry which is preliminary data.</text>
</comment>
<evidence type="ECO:0000313" key="3">
    <source>
        <dbReference type="Proteomes" id="UP000054608"/>
    </source>
</evidence>
<evidence type="ECO:0000256" key="1">
    <source>
        <dbReference type="SAM" id="Coils"/>
    </source>
</evidence>
<dbReference type="AlphaFoldDB" id="A0A0W0XQ46"/>
<sequence length="581" mass="66260">MPIQLTDCQRRSWASSPSELSSFLINISELLIEIIAPKALKNEKSEYSQLFSQVSTKILQYISSENFNVLALSGAYFRHQKKEGLITWTVADNNGLNALLGPYRQEASASAYLNSFSTEERSASEAHCAFLRRILFADLEPLVAKDKRYDDLLASAIKVIDFLTTPYAVLFEEAEVHKKTTSGTDLQWSSMQKGLKGAVDALFKMKTKSVTAFKKPISSRLQAQAAKMEKDLQIFQSCLAVENVRLEAQAHYLTLSEKYERLQKRHDELSDYIRSLSPELPKTTPLEDCIRAYGEHWQASYEKLKLQNFKKQYEESLAEQETLRQQIKAKQAEIEKLVQKAPPLPLKQPLEDLKAKCDKLLEENKALMDKASELANAQTLMTPENNPQKMPFIAWIKNLLNQLKNLQQAMQQANKAIATLKQNNKELAAENQHLKDQLQTGFDSSPAMMHPHDEAVPRLETWESLLQQHCTGTNSTGVKEIMAEIKKLQKKAWPETEKLSMLSLKMREIAAARKDSHWSKSHFFGKGRHQGVQSLYTLMADDAFSLHNKACCRQLQDIFNTTRFVHGKNENREEQKPLLIQ</sequence>
<feature type="coiled-coil region" evidence="1">
    <location>
        <begin position="306"/>
        <end position="437"/>
    </location>
</feature>
<accession>A0A0W0XQ46</accession>
<gene>
    <name evidence="2" type="primary">smc_3</name>
    <name evidence="2" type="ORF">Lrub_1771</name>
</gene>
<keyword evidence="3" id="KW-1185">Reference proteome</keyword>
<dbReference type="RefSeq" id="WP_058531851.1">
    <property type="nucleotide sequence ID" value="NZ_CAAAIN010000005.1"/>
</dbReference>
<dbReference type="OrthoDB" id="5652777at2"/>